<evidence type="ECO:0000313" key="9">
    <source>
        <dbReference type="Proteomes" id="UP000726136"/>
    </source>
</evidence>
<evidence type="ECO:0000313" key="2">
    <source>
        <dbReference type="EMBL" id="MBF4273564.1"/>
    </source>
</evidence>
<evidence type="ECO:0000313" key="6">
    <source>
        <dbReference type="Proteomes" id="UP000078309"/>
    </source>
</evidence>
<reference evidence="8 9" key="3">
    <citation type="journal article" date="2021" name="PeerJ">
        <title>Analysis of 44 Vibrio anguillarum genomes reveals high genetic diversity.</title>
        <authorList>
            <person name="Hansen M.J."/>
            <person name="Dalsgaard I."/>
        </authorList>
    </citation>
    <scope>NUCLEOTIDE SEQUENCE</scope>
    <source>
        <strain evidence="3 9">040915-1/1B</strain>
        <strain evidence="2 8">17-16730-2A</strain>
        <strain evidence="4">850617-1/1</strain>
    </source>
</reference>
<dbReference type="Proteomes" id="UP000722957">
    <property type="component" value="Unassembled WGS sequence"/>
</dbReference>
<protein>
    <submittedName>
        <fullName evidence="4">Tellurite resistance TerB family protein</fullName>
    </submittedName>
</protein>
<dbReference type="STRING" id="55601.AA407_09390"/>
<dbReference type="InterPro" id="IPR007486">
    <property type="entry name" value="YebE"/>
</dbReference>
<accession>A0A191W2A0</accession>
<sequence length="213" mass="22457">MDLKSLLNQALNSDIVKQGSSQLGAITQDSSKLKTLGAGALGGGLIGLLMGSKKAKKIGTKVIGIGGAAALGALAYKAYNDWQAKQTTTQPQSSFDPNDASHSTLILKAMIAAAKADGHVDEQEMAKIEQAISEMGADNQLQQLVKNELHKPLDPAAIAQLATTPAQASELYLASLLIADEQNFMEKAYLNELAKQLQLADDLVMALEQQVNA</sequence>
<dbReference type="EMBL" id="SCLC01000003">
    <property type="protein sequence ID" value="MBF4434200.1"/>
    <property type="molecule type" value="Genomic_DNA"/>
</dbReference>
<evidence type="ECO:0000313" key="1">
    <source>
        <dbReference type="EMBL" id="AZS25665.1"/>
    </source>
</evidence>
<proteinExistence type="predicted"/>
<dbReference type="Proteomes" id="UP000786185">
    <property type="component" value="Unassembled WGS sequence"/>
</dbReference>
<dbReference type="EMBL" id="CP034672">
    <property type="protein sequence ID" value="AZS25665.1"/>
    <property type="molecule type" value="Genomic_DNA"/>
</dbReference>
<dbReference type="EMBL" id="JAHGUI010000018">
    <property type="protein sequence ID" value="MBT2918038.1"/>
    <property type="molecule type" value="Genomic_DNA"/>
</dbReference>
<dbReference type="Pfam" id="PF04391">
    <property type="entry name" value="DUF533"/>
    <property type="match status" value="1"/>
</dbReference>
<gene>
    <name evidence="1" type="ORF">DYL72_12010</name>
    <name evidence="2" type="ORF">EAY07_16330</name>
    <name evidence="3" type="ORF">EAY46_09840</name>
    <name evidence="4" type="ORF">ERJ77_06745</name>
    <name evidence="5" type="ORF">PL14_05000</name>
</gene>
<dbReference type="Proteomes" id="UP000256923">
    <property type="component" value="Chromosome 1"/>
</dbReference>
<dbReference type="Proteomes" id="UP000726136">
    <property type="component" value="Unassembled WGS sequence"/>
</dbReference>
<dbReference type="InterPro" id="IPR029024">
    <property type="entry name" value="TerB-like"/>
</dbReference>
<organism evidence="4 10">
    <name type="scientific">Vibrio anguillarum</name>
    <name type="common">Listonella anguillarum</name>
    <dbReference type="NCBI Taxonomy" id="55601"/>
    <lineage>
        <taxon>Bacteria</taxon>
        <taxon>Pseudomonadati</taxon>
        <taxon>Pseudomonadota</taxon>
        <taxon>Gammaproteobacteria</taxon>
        <taxon>Vibrionales</taxon>
        <taxon>Vibrionaceae</taxon>
        <taxon>Vibrio</taxon>
    </lineage>
</organism>
<reference evidence="5 6" key="1">
    <citation type="journal article" date="2017" name="J. Fish Dis.">
        <title>Comparative assessment of Vibrio virulence in marine fish larvae.</title>
        <authorList>
            <person name="Ronneseth A."/>
            <person name="Castillo D."/>
            <person name="D'Alvise P."/>
            <person name="Tonnesen O."/>
            <person name="Haugland G."/>
            <person name="Grotkjaer T."/>
            <person name="Engell-Sorensen K."/>
            <person name="Norremark L."/>
            <person name="Bergh O."/>
            <person name="Wergeland H.I."/>
            <person name="Gram L."/>
        </authorList>
    </citation>
    <scope>NUCLEOTIDE SEQUENCE [LARGE SCALE GENOMIC DNA]</scope>
    <source>
        <strain evidence="5 6">90-11-286</strain>
    </source>
</reference>
<name>A0A191W2A0_VIBAN</name>
<dbReference type="OrthoDB" id="5459344at2"/>
<dbReference type="OMA" id="EMAAEMY"/>
<evidence type="ECO:0000313" key="8">
    <source>
        <dbReference type="Proteomes" id="UP000722957"/>
    </source>
</evidence>
<evidence type="ECO:0000313" key="5">
    <source>
        <dbReference type="EMBL" id="MBT2918038.1"/>
    </source>
</evidence>
<keyword evidence="9" id="KW-1185">Reference proteome</keyword>
<dbReference type="CDD" id="cd07178">
    <property type="entry name" value="terB_like_YebE"/>
    <property type="match status" value="1"/>
</dbReference>
<evidence type="ECO:0000313" key="10">
    <source>
        <dbReference type="Proteomes" id="UP000786185"/>
    </source>
</evidence>
<dbReference type="KEGG" id="vau:VANGNB10_cI0754c"/>
<dbReference type="Gene3D" id="1.10.3680.10">
    <property type="entry name" value="TerB-like"/>
    <property type="match status" value="1"/>
</dbReference>
<dbReference type="Proteomes" id="UP000078309">
    <property type="component" value="Unassembled WGS sequence"/>
</dbReference>
<dbReference type="SUPFAM" id="SSF158682">
    <property type="entry name" value="TerB-like"/>
    <property type="match status" value="1"/>
</dbReference>
<reference evidence="5" key="4">
    <citation type="submission" date="2021-05" db="EMBL/GenBank/DDBJ databases">
        <authorList>
            <person name="Kalatzis P.G."/>
            <person name="Castillo D."/>
            <person name="D'Alvise P."/>
            <person name="Middelboe M."/>
            <person name="Gram L."/>
        </authorList>
    </citation>
    <scope>NUCLEOTIDE SEQUENCE</scope>
    <source>
        <strain evidence="5">90-11-286</strain>
    </source>
</reference>
<evidence type="ECO:0000313" key="3">
    <source>
        <dbReference type="EMBL" id="MBF4373382.1"/>
    </source>
</evidence>
<evidence type="ECO:0000313" key="7">
    <source>
        <dbReference type="Proteomes" id="UP000256923"/>
    </source>
</evidence>
<dbReference type="AlphaFoldDB" id="A0A191W2A0"/>
<evidence type="ECO:0000313" key="4">
    <source>
        <dbReference type="EMBL" id="MBF4434200.1"/>
    </source>
</evidence>
<dbReference type="EMBL" id="RDOM01000055">
    <property type="protein sequence ID" value="MBF4273564.1"/>
    <property type="molecule type" value="Genomic_DNA"/>
</dbReference>
<reference evidence="1 7" key="2">
    <citation type="submission" date="2018-12" db="EMBL/GenBank/DDBJ databases">
        <title>Characterization and Draft Genome of Vibrio anguillarum J360 Marine Pathogen Isolated from an Outbreak in Lumpfish (Cyclopterus lumpus).</title>
        <authorList>
            <person name="Vasquez J.I."/>
            <person name="Cao T."/>
            <person name="Chakraborty S."/>
            <person name="Gnanagobal H."/>
            <person name="Wescot J."/>
            <person name="Boyce D."/>
            <person name="Santander J."/>
        </authorList>
    </citation>
    <scope>NUCLEOTIDE SEQUENCE [LARGE SCALE GENOMIC DNA]</scope>
    <source>
        <strain evidence="1 7">J360</strain>
    </source>
</reference>
<dbReference type="RefSeq" id="WP_013857413.1">
    <property type="nucleotide sequence ID" value="NZ_CP020534.1"/>
</dbReference>
<dbReference type="EMBL" id="RDPI01000009">
    <property type="protein sequence ID" value="MBF4373382.1"/>
    <property type="molecule type" value="Genomic_DNA"/>
</dbReference>